<keyword evidence="14" id="KW-1185">Reference proteome</keyword>
<evidence type="ECO:0000256" key="7">
    <source>
        <dbReference type="ARBA" id="ARBA00022917"/>
    </source>
</evidence>
<dbReference type="Pfam" id="PF02934">
    <property type="entry name" value="GatB_N"/>
    <property type="match status" value="1"/>
</dbReference>
<keyword evidence="4 11" id="KW-0436">Ligase</keyword>
<comment type="catalytic activity">
    <reaction evidence="9 11">
        <text>L-aspartyl-tRNA(Asn) + L-glutamine + ATP + H2O = L-asparaginyl-tRNA(Asn) + L-glutamate + ADP + phosphate + 2 H(+)</text>
        <dbReference type="Rhea" id="RHEA:14513"/>
        <dbReference type="Rhea" id="RHEA-COMP:9674"/>
        <dbReference type="Rhea" id="RHEA-COMP:9677"/>
        <dbReference type="ChEBI" id="CHEBI:15377"/>
        <dbReference type="ChEBI" id="CHEBI:15378"/>
        <dbReference type="ChEBI" id="CHEBI:29985"/>
        <dbReference type="ChEBI" id="CHEBI:30616"/>
        <dbReference type="ChEBI" id="CHEBI:43474"/>
        <dbReference type="ChEBI" id="CHEBI:58359"/>
        <dbReference type="ChEBI" id="CHEBI:78515"/>
        <dbReference type="ChEBI" id="CHEBI:78516"/>
        <dbReference type="ChEBI" id="CHEBI:456216"/>
    </reaction>
</comment>
<evidence type="ECO:0000313" key="14">
    <source>
        <dbReference type="Proteomes" id="UP001225761"/>
    </source>
</evidence>
<dbReference type="InterPro" id="IPR023168">
    <property type="entry name" value="GatB_Yqey_C_2"/>
</dbReference>
<dbReference type="InterPro" id="IPR006075">
    <property type="entry name" value="Asn/Gln-tRNA_Trfase_suB/E_cat"/>
</dbReference>
<comment type="subunit">
    <text evidence="2 11">Heterotrimer of A, B and C subunits.</text>
</comment>
<proteinExistence type="inferred from homology"/>
<dbReference type="InterPro" id="IPR017959">
    <property type="entry name" value="Asn/Gln-tRNA_amidoTrfase_suB/E"/>
</dbReference>
<dbReference type="RefSeq" id="WP_283383054.1">
    <property type="nucleotide sequence ID" value="NZ_JASHIE010000015.1"/>
</dbReference>
<reference evidence="13 14" key="1">
    <citation type="submission" date="2023-05" db="EMBL/GenBank/DDBJ databases">
        <title>Novel species of genus Flectobacillus isolated from stream in China.</title>
        <authorList>
            <person name="Lu H."/>
        </authorList>
    </citation>
    <scope>NUCLEOTIDE SEQUENCE [LARGE SCALE GENOMIC DNA]</scope>
    <source>
        <strain evidence="13 14">LFS242W</strain>
    </source>
</reference>
<evidence type="ECO:0000259" key="12">
    <source>
        <dbReference type="SMART" id="SM00845"/>
    </source>
</evidence>
<evidence type="ECO:0000256" key="2">
    <source>
        <dbReference type="ARBA" id="ARBA00011123"/>
    </source>
</evidence>
<dbReference type="SMART" id="SM00845">
    <property type="entry name" value="GatB_Yqey"/>
    <property type="match status" value="1"/>
</dbReference>
<dbReference type="SUPFAM" id="SSF55931">
    <property type="entry name" value="Glutamine synthetase/guanido kinase"/>
    <property type="match status" value="1"/>
</dbReference>
<dbReference type="NCBIfam" id="NF004012">
    <property type="entry name" value="PRK05477.1-2"/>
    <property type="match status" value="1"/>
</dbReference>
<dbReference type="PROSITE" id="PS01234">
    <property type="entry name" value="GATB"/>
    <property type="match status" value="1"/>
</dbReference>
<evidence type="ECO:0000256" key="10">
    <source>
        <dbReference type="ARBA" id="ARBA00047913"/>
    </source>
</evidence>
<evidence type="ECO:0000256" key="3">
    <source>
        <dbReference type="ARBA" id="ARBA00016923"/>
    </source>
</evidence>
<comment type="similarity">
    <text evidence="1 11">Belongs to the GatB/GatE family. GatB subfamily.</text>
</comment>
<organism evidence="13 14">
    <name type="scientific">Flectobacillus rivi</name>
    <dbReference type="NCBI Taxonomy" id="2984209"/>
    <lineage>
        <taxon>Bacteria</taxon>
        <taxon>Pseudomonadati</taxon>
        <taxon>Bacteroidota</taxon>
        <taxon>Cytophagia</taxon>
        <taxon>Cytophagales</taxon>
        <taxon>Flectobacillaceae</taxon>
        <taxon>Flectobacillus</taxon>
    </lineage>
</organism>
<comment type="catalytic activity">
    <reaction evidence="10 11">
        <text>L-glutamyl-tRNA(Gln) + L-glutamine + ATP + H2O = L-glutaminyl-tRNA(Gln) + L-glutamate + ADP + phosphate + H(+)</text>
        <dbReference type="Rhea" id="RHEA:17521"/>
        <dbReference type="Rhea" id="RHEA-COMP:9681"/>
        <dbReference type="Rhea" id="RHEA-COMP:9684"/>
        <dbReference type="ChEBI" id="CHEBI:15377"/>
        <dbReference type="ChEBI" id="CHEBI:15378"/>
        <dbReference type="ChEBI" id="CHEBI:29985"/>
        <dbReference type="ChEBI" id="CHEBI:30616"/>
        <dbReference type="ChEBI" id="CHEBI:43474"/>
        <dbReference type="ChEBI" id="CHEBI:58359"/>
        <dbReference type="ChEBI" id="CHEBI:78520"/>
        <dbReference type="ChEBI" id="CHEBI:78521"/>
        <dbReference type="ChEBI" id="CHEBI:456216"/>
    </reaction>
</comment>
<dbReference type="NCBIfam" id="TIGR00133">
    <property type="entry name" value="gatB"/>
    <property type="match status" value="1"/>
</dbReference>
<dbReference type="InterPro" id="IPR003789">
    <property type="entry name" value="Asn/Gln_tRNA_amidoTrase-B-like"/>
</dbReference>
<protein>
    <recommendedName>
        <fullName evidence="3 11">Aspartyl/glutamyl-tRNA(Asn/Gln) amidotransferase subunit B</fullName>
        <shortName evidence="11">Asp/Glu-ADT subunit B</shortName>
        <ecNumber evidence="11">6.3.5.-</ecNumber>
    </recommendedName>
</protein>
<evidence type="ECO:0000256" key="4">
    <source>
        <dbReference type="ARBA" id="ARBA00022598"/>
    </source>
</evidence>
<comment type="function">
    <text evidence="8 11">Allows the formation of correctly charged Asn-tRNA(Asn) or Gln-tRNA(Gln) through the transamidation of misacylated Asp-tRNA(Asn) or Glu-tRNA(Gln) in organisms which lack either or both of asparaginyl-tRNA or glutaminyl-tRNA synthetases. The reaction takes place in the presence of glutamine and ATP through an activated phospho-Asp-tRNA(Asn) or phospho-Glu-tRNA(Gln).</text>
</comment>
<evidence type="ECO:0000256" key="11">
    <source>
        <dbReference type="HAMAP-Rule" id="MF_00121"/>
    </source>
</evidence>
<dbReference type="EC" id="6.3.5.-" evidence="11"/>
<dbReference type="Proteomes" id="UP001225761">
    <property type="component" value="Unassembled WGS sequence"/>
</dbReference>
<evidence type="ECO:0000256" key="6">
    <source>
        <dbReference type="ARBA" id="ARBA00022840"/>
    </source>
</evidence>
<dbReference type="Gene3D" id="1.10.10.410">
    <property type="match status" value="1"/>
</dbReference>
<comment type="caution">
    <text evidence="13">The sequence shown here is derived from an EMBL/GenBank/DDBJ whole genome shotgun (WGS) entry which is preliminary data.</text>
</comment>
<dbReference type="InterPro" id="IPR018027">
    <property type="entry name" value="Asn/Gln_amidotransferase"/>
</dbReference>
<keyword evidence="7 11" id="KW-0648">Protein biosynthesis</keyword>
<evidence type="ECO:0000256" key="9">
    <source>
        <dbReference type="ARBA" id="ARBA00047380"/>
    </source>
</evidence>
<dbReference type="NCBIfam" id="NF004014">
    <property type="entry name" value="PRK05477.1-4"/>
    <property type="match status" value="1"/>
</dbReference>
<gene>
    <name evidence="11 13" type="primary">gatB</name>
    <name evidence="13" type="ORF">QM481_20100</name>
</gene>
<evidence type="ECO:0000256" key="8">
    <source>
        <dbReference type="ARBA" id="ARBA00024799"/>
    </source>
</evidence>
<sequence length="485" mass="54016">MNQEIRNKYEVVIGLEVHAQLQTESKIFAADSASFGAAPNTHISPITLGHPGTLPKLNRKAVEYAIKMGFAAGSKISEYQYFDRKNYFYPDLPKGYQITQDKTPICIGGGVKVKLSTGEKVVRFHHIHLEEDAGKSLHAEGSSDSLIDYNRAGTPLVEMVTEPEIKSSEEAAQFMTEVRKLVRYLHICDGNMEEGSLRCDVNISVMPVGSKVFGTKVEIKNMNSIRFIQKAIDYEVVRQIEAVEAGEKIIQETRNFDPATGRTSGMREKESMNDYRYFPEPDLVPLHISEDLINQVKAQMPALPWELFDKFTKTYGLPDYDAGVLTDSREVAEYFDATCQFTKNYKAASNWIMGTVKSYLNDNHLEIEQLTITPEKLAQLINLVDEGKVSTSTASQQIFPVMVTDTSASPLQIAEAKNLIQQSNTDTLQSLIDEVLAANPAKVKEYKNGKKGLLGMFMGDIMKKSKGSADPKVTTALLQKTLDSL</sequence>
<dbReference type="Pfam" id="PF02637">
    <property type="entry name" value="GatB_Yqey"/>
    <property type="match status" value="1"/>
</dbReference>
<dbReference type="EMBL" id="JASHIE010000015">
    <property type="protein sequence ID" value="MDI9876850.1"/>
    <property type="molecule type" value="Genomic_DNA"/>
</dbReference>
<evidence type="ECO:0000256" key="5">
    <source>
        <dbReference type="ARBA" id="ARBA00022741"/>
    </source>
</evidence>
<dbReference type="PANTHER" id="PTHR11659">
    <property type="entry name" value="GLUTAMYL-TRNA GLN AMIDOTRANSFERASE SUBUNIT B MITOCHONDRIAL AND PROKARYOTIC PET112-RELATED"/>
    <property type="match status" value="1"/>
</dbReference>
<evidence type="ECO:0000313" key="13">
    <source>
        <dbReference type="EMBL" id="MDI9876850.1"/>
    </source>
</evidence>
<name>A0ABT6Z7B5_9BACT</name>
<dbReference type="HAMAP" id="MF_00121">
    <property type="entry name" value="GatB"/>
    <property type="match status" value="1"/>
</dbReference>
<accession>A0ABT6Z7B5</accession>
<dbReference type="InterPro" id="IPR014746">
    <property type="entry name" value="Gln_synth/guanido_kin_cat_dom"/>
</dbReference>
<feature type="domain" description="Asn/Gln amidotransferase" evidence="12">
    <location>
        <begin position="333"/>
        <end position="482"/>
    </location>
</feature>
<dbReference type="InterPro" id="IPR017958">
    <property type="entry name" value="Gln-tRNA_amidoTrfase_suB_CS"/>
</dbReference>
<dbReference type="InterPro" id="IPR004413">
    <property type="entry name" value="GatB"/>
</dbReference>
<keyword evidence="5 11" id="KW-0547">Nucleotide-binding</keyword>
<evidence type="ECO:0000256" key="1">
    <source>
        <dbReference type="ARBA" id="ARBA00005306"/>
    </source>
</evidence>
<keyword evidence="6 11" id="KW-0067">ATP-binding</keyword>
<dbReference type="SUPFAM" id="SSF89095">
    <property type="entry name" value="GatB/YqeY motif"/>
    <property type="match status" value="1"/>
</dbReference>